<reference evidence="10" key="1">
    <citation type="journal article" date="2019" name="Int. J. Syst. Evol. Microbiol.">
        <title>The Global Catalogue of Microorganisms (GCM) 10K type strain sequencing project: providing services to taxonomists for standard genome sequencing and annotation.</title>
        <authorList>
            <consortium name="The Broad Institute Genomics Platform"/>
            <consortium name="The Broad Institute Genome Sequencing Center for Infectious Disease"/>
            <person name="Wu L."/>
            <person name="Ma J."/>
        </authorList>
    </citation>
    <scope>NUCLEOTIDE SEQUENCE [LARGE SCALE GENOMIC DNA]</scope>
    <source>
        <strain evidence="10">CECT 8979</strain>
    </source>
</reference>
<protein>
    <recommendedName>
        <fullName evidence="8">Ribonuclease Z</fullName>
        <shortName evidence="8">RNase Z</shortName>
        <ecNumber evidence="8">3.1.26.11</ecNumber>
    </recommendedName>
    <alternativeName>
        <fullName evidence="8">tRNA 3 endonuclease</fullName>
    </alternativeName>
    <alternativeName>
        <fullName evidence="8">tRNase Z</fullName>
    </alternativeName>
</protein>
<comment type="caution">
    <text evidence="9">The sequence shown here is derived from an EMBL/GenBank/DDBJ whole genome shotgun (WGS) entry which is preliminary data.</text>
</comment>
<evidence type="ECO:0000256" key="7">
    <source>
        <dbReference type="ARBA" id="ARBA00022833"/>
    </source>
</evidence>
<feature type="binding site" evidence="8">
    <location>
        <position position="64"/>
    </location>
    <ligand>
        <name>Zn(2+)</name>
        <dbReference type="ChEBI" id="CHEBI:29105"/>
        <label>2</label>
        <note>catalytic</note>
    </ligand>
</feature>
<evidence type="ECO:0000256" key="6">
    <source>
        <dbReference type="ARBA" id="ARBA00022801"/>
    </source>
</evidence>
<keyword evidence="6 8" id="KW-0378">Hydrolase</keyword>
<accession>A0ABV8AHL8</accession>
<feature type="binding site" evidence="8">
    <location>
        <position position="60"/>
    </location>
    <ligand>
        <name>Zn(2+)</name>
        <dbReference type="ChEBI" id="CHEBI:29105"/>
        <label>1</label>
        <note>catalytic</note>
    </ligand>
</feature>
<feature type="binding site" evidence="8">
    <location>
        <position position="268"/>
    </location>
    <ligand>
        <name>Zn(2+)</name>
        <dbReference type="ChEBI" id="CHEBI:29105"/>
        <label>2</label>
        <note>catalytic</note>
    </ligand>
</feature>
<feature type="active site" description="Proton acceptor" evidence="8">
    <location>
        <position position="64"/>
    </location>
</feature>
<dbReference type="InterPro" id="IPR013471">
    <property type="entry name" value="RNase_Z/BN"/>
</dbReference>
<keyword evidence="7 8" id="KW-0862">Zinc</keyword>
<organism evidence="9 10">
    <name type="scientific">Winogradskyella maritima</name>
    <dbReference type="NCBI Taxonomy" id="1517766"/>
    <lineage>
        <taxon>Bacteria</taxon>
        <taxon>Pseudomonadati</taxon>
        <taxon>Bacteroidota</taxon>
        <taxon>Flavobacteriia</taxon>
        <taxon>Flavobacteriales</taxon>
        <taxon>Flavobacteriaceae</taxon>
        <taxon>Winogradskyella</taxon>
    </lineage>
</organism>
<evidence type="ECO:0000256" key="8">
    <source>
        <dbReference type="HAMAP-Rule" id="MF_01818"/>
    </source>
</evidence>
<evidence type="ECO:0000256" key="3">
    <source>
        <dbReference type="ARBA" id="ARBA00022722"/>
    </source>
</evidence>
<keyword evidence="2 8" id="KW-0819">tRNA processing</keyword>
<evidence type="ECO:0000313" key="9">
    <source>
        <dbReference type="EMBL" id="MFC3877577.1"/>
    </source>
</evidence>
<gene>
    <name evidence="8" type="primary">rnz</name>
    <name evidence="9" type="ORF">ACFOSX_10065</name>
</gene>
<dbReference type="EC" id="3.1.26.11" evidence="8"/>
<feature type="binding site" evidence="8">
    <location>
        <position position="65"/>
    </location>
    <ligand>
        <name>Zn(2+)</name>
        <dbReference type="ChEBI" id="CHEBI:29105"/>
        <label>2</label>
        <note>catalytic</note>
    </ligand>
</feature>
<evidence type="ECO:0000256" key="4">
    <source>
        <dbReference type="ARBA" id="ARBA00022723"/>
    </source>
</evidence>
<proteinExistence type="inferred from homology"/>
<dbReference type="Proteomes" id="UP001595812">
    <property type="component" value="Unassembled WGS sequence"/>
</dbReference>
<dbReference type="PANTHER" id="PTHR46018:SF2">
    <property type="entry name" value="ZINC PHOSPHODIESTERASE ELAC PROTEIN 1"/>
    <property type="match status" value="1"/>
</dbReference>
<keyword evidence="10" id="KW-1185">Reference proteome</keyword>
<keyword evidence="4 8" id="KW-0479">Metal-binding</keyword>
<comment type="function">
    <text evidence="8">Zinc phosphodiesterase, which displays some tRNA 3'-processing endonuclease activity. Probably involved in tRNA maturation, by removing a 3'-trailer from precursor tRNA.</text>
</comment>
<dbReference type="SUPFAM" id="SSF56281">
    <property type="entry name" value="Metallo-hydrolase/oxidoreductase"/>
    <property type="match status" value="1"/>
</dbReference>
<dbReference type="Pfam" id="PF23023">
    <property type="entry name" value="Anti-Pycsar_Apyc1"/>
    <property type="match status" value="1"/>
</dbReference>
<feature type="binding site" evidence="8">
    <location>
        <position position="210"/>
    </location>
    <ligand>
        <name>Zn(2+)</name>
        <dbReference type="ChEBI" id="CHEBI:29105"/>
        <label>2</label>
        <note>catalytic</note>
    </ligand>
</feature>
<dbReference type="HAMAP" id="MF_01818">
    <property type="entry name" value="RNase_Z_BN"/>
    <property type="match status" value="1"/>
</dbReference>
<comment type="cofactor">
    <cofactor evidence="8">
        <name>Zn(2+)</name>
        <dbReference type="ChEBI" id="CHEBI:29105"/>
    </cofactor>
    <text evidence="8">Binds 2 Zn(2+) ions.</text>
</comment>
<comment type="subunit">
    <text evidence="1 8">Homodimer.</text>
</comment>
<comment type="similarity">
    <text evidence="8">Belongs to the RNase Z family.</text>
</comment>
<dbReference type="Gene3D" id="3.60.15.10">
    <property type="entry name" value="Ribonuclease Z/Hydroxyacylglutathione hydrolase-like"/>
    <property type="match status" value="1"/>
</dbReference>
<comment type="catalytic activity">
    <reaction evidence="8">
        <text>Endonucleolytic cleavage of RNA, removing extra 3' nucleotides from tRNA precursor, generating 3' termini of tRNAs. A 3'-hydroxy group is left at the tRNA terminus and a 5'-phosphoryl group is left at the trailer molecule.</text>
        <dbReference type="EC" id="3.1.26.11"/>
    </reaction>
</comment>
<dbReference type="NCBIfam" id="NF000801">
    <property type="entry name" value="PRK00055.1-3"/>
    <property type="match status" value="1"/>
</dbReference>
<keyword evidence="5 8" id="KW-0255">Endonuclease</keyword>
<dbReference type="InterPro" id="IPR036866">
    <property type="entry name" value="RibonucZ/Hydroxyglut_hydro"/>
</dbReference>
<sequence length="301" mass="34430">MKLTILGCHSATPRTNTNPTSQILEIKNHMFMIDCGEGTQVALRRNRVKFSRIKHIFISHLHGDHYFGLVGLISTFRLLTREADLHIYAPKGLKEVITLQMKLSDSWTNYRLFFHELSSKNSELIFEDDQVEIHTIPLDHRIYTNGFLFKEKEGERKLDINKANEANINKAYFRKLKQGADVHNEDGVLIDNKKVTSPPKPSKSYAFCSDTAYNPDMVPLIQNVDALYHESTFVEKHKELCKPTKHSSAKEAASIAKMANVKQLILGHYSTRYDDLSVFKTEAQEIFANTELALDGKTFEI</sequence>
<feature type="binding site" evidence="8">
    <location>
        <position position="62"/>
    </location>
    <ligand>
        <name>Zn(2+)</name>
        <dbReference type="ChEBI" id="CHEBI:29105"/>
        <label>1</label>
        <note>catalytic</note>
    </ligand>
</feature>
<dbReference type="CDD" id="cd07717">
    <property type="entry name" value="RNaseZ_ZiPD-like_MBL-fold"/>
    <property type="match status" value="1"/>
</dbReference>
<feature type="binding site" evidence="8">
    <location>
        <position position="210"/>
    </location>
    <ligand>
        <name>Zn(2+)</name>
        <dbReference type="ChEBI" id="CHEBI:29105"/>
        <label>1</label>
        <note>catalytic</note>
    </ligand>
</feature>
<evidence type="ECO:0000256" key="5">
    <source>
        <dbReference type="ARBA" id="ARBA00022759"/>
    </source>
</evidence>
<dbReference type="GO" id="GO:0042781">
    <property type="term" value="F:3'-tRNA processing endoribonuclease activity"/>
    <property type="evidence" value="ECO:0007669"/>
    <property type="project" value="UniProtKB-EC"/>
</dbReference>
<evidence type="ECO:0000313" key="10">
    <source>
        <dbReference type="Proteomes" id="UP001595812"/>
    </source>
</evidence>
<evidence type="ECO:0000256" key="2">
    <source>
        <dbReference type="ARBA" id="ARBA00022694"/>
    </source>
</evidence>
<feature type="binding site" evidence="8">
    <location>
        <position position="140"/>
    </location>
    <ligand>
        <name>Zn(2+)</name>
        <dbReference type="ChEBI" id="CHEBI:29105"/>
        <label>1</label>
        <note>catalytic</note>
    </ligand>
</feature>
<dbReference type="EMBL" id="JBHSAT010000004">
    <property type="protein sequence ID" value="MFC3877577.1"/>
    <property type="molecule type" value="Genomic_DNA"/>
</dbReference>
<keyword evidence="3 8" id="KW-0540">Nuclease</keyword>
<dbReference type="RefSeq" id="WP_386100131.1">
    <property type="nucleotide sequence ID" value="NZ_JBHSAT010000004.1"/>
</dbReference>
<name>A0ABV8AHL8_9FLAO</name>
<dbReference type="PANTHER" id="PTHR46018">
    <property type="entry name" value="ZINC PHOSPHODIESTERASE ELAC PROTEIN 1"/>
    <property type="match status" value="1"/>
</dbReference>
<evidence type="ECO:0000256" key="1">
    <source>
        <dbReference type="ARBA" id="ARBA00011738"/>
    </source>
</evidence>
<dbReference type="NCBIfam" id="TIGR02651">
    <property type="entry name" value="RNase_Z"/>
    <property type="match status" value="1"/>
</dbReference>